<proteinExistence type="predicted"/>
<dbReference type="EnsemblMetazoa" id="AALB004278-RA">
    <property type="protein sequence ID" value="AALB004278-PA"/>
    <property type="gene ID" value="AALB004278"/>
</dbReference>
<dbReference type="PANTHER" id="PTHR10380:SF192">
    <property type="entry name" value="GEO02312P1"/>
    <property type="match status" value="1"/>
</dbReference>
<dbReference type="Pfam" id="PF00379">
    <property type="entry name" value="Chitin_bind_4"/>
    <property type="match status" value="2"/>
</dbReference>
<sequence length="228" mass="25172">MKLAGEATTLGISLLLWVSMVSAAPAEDSEAMLVNYESVQMREMYRFMYETDDGQYREEVGMLVNVGTPDEELMTMGRYGYTSKDGTEVMVMYTSALVVVASQQSAKMRVLTFGLLVVCVLAAVQSGVRGAPVRDLDENLIFFENNQDEKGYSFAYKTKDGQYREEQGVINPETGVLTVTGVYGYEGPDGKNYEYNYESDENGYRIVTKSPPVGFAPIPNAVLLSLVG</sequence>
<accession>A0A182FCP2</accession>
<dbReference type="InterPro" id="IPR050468">
    <property type="entry name" value="Cuticle_Struct_Prot"/>
</dbReference>
<reference evidence="1" key="2">
    <citation type="submission" date="2022-08" db="UniProtKB">
        <authorList>
            <consortium name="EnsemblMetazoa"/>
        </authorList>
    </citation>
    <scope>IDENTIFICATION</scope>
    <source>
        <strain evidence="1">STECLA/ALBI9_A</strain>
    </source>
</reference>
<evidence type="ECO:0000313" key="2">
    <source>
        <dbReference type="Proteomes" id="UP000069272"/>
    </source>
</evidence>
<organism evidence="1 2">
    <name type="scientific">Anopheles albimanus</name>
    <name type="common">New world malaria mosquito</name>
    <dbReference type="NCBI Taxonomy" id="7167"/>
    <lineage>
        <taxon>Eukaryota</taxon>
        <taxon>Metazoa</taxon>
        <taxon>Ecdysozoa</taxon>
        <taxon>Arthropoda</taxon>
        <taxon>Hexapoda</taxon>
        <taxon>Insecta</taxon>
        <taxon>Pterygota</taxon>
        <taxon>Neoptera</taxon>
        <taxon>Endopterygota</taxon>
        <taxon>Diptera</taxon>
        <taxon>Nematocera</taxon>
        <taxon>Culicoidea</taxon>
        <taxon>Culicidae</taxon>
        <taxon>Anophelinae</taxon>
        <taxon>Anopheles</taxon>
    </lineage>
</organism>
<dbReference type="GO" id="GO:0062129">
    <property type="term" value="C:chitin-based extracellular matrix"/>
    <property type="evidence" value="ECO:0007669"/>
    <property type="project" value="TreeGrafter"/>
</dbReference>
<dbReference type="InterPro" id="IPR000618">
    <property type="entry name" value="Insect_cuticle"/>
</dbReference>
<keyword evidence="2" id="KW-1185">Reference proteome</keyword>
<name>A0A182FCP2_ANOAL</name>
<dbReference type="VEuPathDB" id="VectorBase:AALB20_035793"/>
<dbReference type="VEuPathDB" id="VectorBase:AALB20_026040"/>
<dbReference type="PANTHER" id="PTHR10380">
    <property type="entry name" value="CUTICLE PROTEIN"/>
    <property type="match status" value="1"/>
</dbReference>
<dbReference type="STRING" id="7167.A0A182FCP2"/>
<dbReference type="GO" id="GO:0008010">
    <property type="term" value="F:structural constituent of chitin-based larval cuticle"/>
    <property type="evidence" value="ECO:0007669"/>
    <property type="project" value="TreeGrafter"/>
</dbReference>
<dbReference type="VEuPathDB" id="VectorBase:AALB004278"/>
<dbReference type="PROSITE" id="PS51155">
    <property type="entry name" value="CHIT_BIND_RR_2"/>
    <property type="match status" value="2"/>
</dbReference>
<dbReference type="AlphaFoldDB" id="A0A182FCP2"/>
<protein>
    <submittedName>
        <fullName evidence="1">Uncharacterized protein</fullName>
    </submittedName>
</protein>
<reference evidence="1 2" key="1">
    <citation type="journal article" date="2017" name="G3 (Bethesda)">
        <title>The Physical Genome Mapping of Anopheles albimanus Corrected Scaffold Misassemblies and Identified Interarm Rearrangements in Genus Anopheles.</title>
        <authorList>
            <person name="Artemov G.N."/>
            <person name="Peery A.N."/>
            <person name="Jiang X."/>
            <person name="Tu Z."/>
            <person name="Stegniy V.N."/>
            <person name="Sharakhova M.V."/>
            <person name="Sharakhov I.V."/>
        </authorList>
    </citation>
    <scope>NUCLEOTIDE SEQUENCE [LARGE SCALE GENOMIC DNA]</scope>
    <source>
        <strain evidence="1 2">ALBI9_A</strain>
    </source>
</reference>
<dbReference type="Proteomes" id="UP000069272">
    <property type="component" value="Chromosome 3L"/>
</dbReference>
<evidence type="ECO:0000313" key="1">
    <source>
        <dbReference type="EnsemblMetazoa" id="AALB004278-PA"/>
    </source>
</evidence>